<evidence type="ECO:0000256" key="3">
    <source>
        <dbReference type="ARBA" id="ARBA00011944"/>
    </source>
</evidence>
<accession>X0Z7X7</accession>
<dbReference type="Pfam" id="PF02749">
    <property type="entry name" value="QRPTase_N"/>
    <property type="match status" value="1"/>
</dbReference>
<dbReference type="AlphaFoldDB" id="X0Z7X7"/>
<comment type="pathway">
    <text evidence="1">Cofactor biosynthesis; NAD(+) biosynthesis; nicotinate D-ribonucleotide from quinolinate: step 1/1.</text>
</comment>
<dbReference type="InterPro" id="IPR004393">
    <property type="entry name" value="NadC"/>
</dbReference>
<dbReference type="GO" id="GO:0034213">
    <property type="term" value="P:quinolinate catabolic process"/>
    <property type="evidence" value="ECO:0007669"/>
    <property type="project" value="TreeGrafter"/>
</dbReference>
<protein>
    <recommendedName>
        <fullName evidence="3">nicotinate-nucleotide diphosphorylase (carboxylating)</fullName>
        <ecNumber evidence="3">2.4.2.19</ecNumber>
    </recommendedName>
</protein>
<organism evidence="10">
    <name type="scientific">marine sediment metagenome</name>
    <dbReference type="NCBI Taxonomy" id="412755"/>
    <lineage>
        <taxon>unclassified sequences</taxon>
        <taxon>metagenomes</taxon>
        <taxon>ecological metagenomes</taxon>
    </lineage>
</organism>
<dbReference type="SUPFAM" id="SSF54675">
    <property type="entry name" value="Nicotinate/Quinolinate PRTase N-terminal domain-like"/>
    <property type="match status" value="1"/>
</dbReference>
<dbReference type="InterPro" id="IPR046879">
    <property type="entry name" value="KANL3/Tex30_Abhydrolase"/>
</dbReference>
<keyword evidence="5" id="KW-0328">Glycosyltransferase</keyword>
<dbReference type="SUPFAM" id="SSF53474">
    <property type="entry name" value="alpha/beta-Hydrolases"/>
    <property type="match status" value="1"/>
</dbReference>
<feature type="non-terminal residue" evidence="10">
    <location>
        <position position="1"/>
    </location>
</feature>
<dbReference type="PANTHER" id="PTHR32179">
    <property type="entry name" value="NICOTINATE-NUCLEOTIDE PYROPHOSPHORYLASE [CARBOXYLATING]"/>
    <property type="match status" value="1"/>
</dbReference>
<dbReference type="EC" id="2.4.2.19" evidence="3"/>
<evidence type="ECO:0000259" key="8">
    <source>
        <dbReference type="Pfam" id="PF02749"/>
    </source>
</evidence>
<feature type="domain" description="Quinolinate phosphoribosyl transferase C-terminal" evidence="7">
    <location>
        <begin position="62"/>
        <end position="211"/>
    </location>
</feature>
<reference evidence="10" key="1">
    <citation type="journal article" date="2014" name="Front. Microbiol.">
        <title>High frequency of phylogenetically diverse reductive dehalogenase-homologous genes in deep subseafloor sedimentary metagenomes.</title>
        <authorList>
            <person name="Kawai M."/>
            <person name="Futagami T."/>
            <person name="Toyoda A."/>
            <person name="Takaki Y."/>
            <person name="Nishi S."/>
            <person name="Hori S."/>
            <person name="Arai W."/>
            <person name="Tsubouchi T."/>
            <person name="Morono Y."/>
            <person name="Uchiyama I."/>
            <person name="Ito T."/>
            <person name="Fujiyama A."/>
            <person name="Inagaki F."/>
            <person name="Takami H."/>
        </authorList>
    </citation>
    <scope>NUCLEOTIDE SEQUENCE</scope>
    <source>
        <strain evidence="10">Expedition CK06-06</strain>
    </source>
</reference>
<dbReference type="GO" id="GO:0004514">
    <property type="term" value="F:nicotinate-nucleotide diphosphorylase (carboxylating) activity"/>
    <property type="evidence" value="ECO:0007669"/>
    <property type="project" value="UniProtKB-EC"/>
</dbReference>
<evidence type="ECO:0000259" key="7">
    <source>
        <dbReference type="Pfam" id="PF01729"/>
    </source>
</evidence>
<comment type="similarity">
    <text evidence="2">Belongs to the NadC/ModD family.</text>
</comment>
<dbReference type="InterPro" id="IPR036068">
    <property type="entry name" value="Nicotinate_pribotase-like_C"/>
</dbReference>
<name>X0Z7X7_9ZZZZ</name>
<evidence type="ECO:0000256" key="6">
    <source>
        <dbReference type="ARBA" id="ARBA00022679"/>
    </source>
</evidence>
<evidence type="ECO:0000256" key="4">
    <source>
        <dbReference type="ARBA" id="ARBA00022642"/>
    </source>
</evidence>
<evidence type="ECO:0000313" key="10">
    <source>
        <dbReference type="EMBL" id="GAG65224.1"/>
    </source>
</evidence>
<dbReference type="GO" id="GO:0005737">
    <property type="term" value="C:cytoplasm"/>
    <property type="evidence" value="ECO:0007669"/>
    <property type="project" value="TreeGrafter"/>
</dbReference>
<dbReference type="Pfam" id="PF01729">
    <property type="entry name" value="QRPTase_C"/>
    <property type="match status" value="1"/>
</dbReference>
<evidence type="ECO:0000259" key="9">
    <source>
        <dbReference type="Pfam" id="PF20408"/>
    </source>
</evidence>
<proteinExistence type="inferred from homology"/>
<feature type="domain" description="KANL3/Tex30 alpha/beta hydrolase-like" evidence="9">
    <location>
        <begin position="215"/>
        <end position="309"/>
    </location>
</feature>
<dbReference type="UniPathway" id="UPA00253">
    <property type="reaction ID" value="UER00331"/>
</dbReference>
<dbReference type="FunFam" id="3.20.20.70:FF:000030">
    <property type="entry name" value="Nicotinate-nucleotide pyrophosphorylase, carboxylating"/>
    <property type="match status" value="1"/>
</dbReference>
<dbReference type="InterPro" id="IPR037128">
    <property type="entry name" value="Quinolinate_PRibosylTase_N_sf"/>
</dbReference>
<dbReference type="InterPro" id="IPR029058">
    <property type="entry name" value="AB_hydrolase_fold"/>
</dbReference>
<feature type="domain" description="Quinolinate phosphoribosyl transferase N-terminal" evidence="8">
    <location>
        <begin position="2"/>
        <end position="60"/>
    </location>
</feature>
<dbReference type="EMBL" id="BART01007886">
    <property type="protein sequence ID" value="GAG65224.1"/>
    <property type="molecule type" value="Genomic_DNA"/>
</dbReference>
<evidence type="ECO:0000256" key="5">
    <source>
        <dbReference type="ARBA" id="ARBA00022676"/>
    </source>
</evidence>
<dbReference type="NCBIfam" id="TIGR00078">
    <property type="entry name" value="nadC"/>
    <property type="match status" value="1"/>
</dbReference>
<keyword evidence="4" id="KW-0662">Pyridine nucleotide biosynthesis</keyword>
<gene>
    <name evidence="10" type="ORF">S01H4_17856</name>
</gene>
<keyword evidence="6" id="KW-0808">Transferase</keyword>
<dbReference type="SUPFAM" id="SSF51690">
    <property type="entry name" value="Nicotinate/Quinolinate PRTase C-terminal domain-like"/>
    <property type="match status" value="1"/>
</dbReference>
<dbReference type="InterPro" id="IPR022412">
    <property type="entry name" value="Quinolinate_PRibosylTrfase_N"/>
</dbReference>
<comment type="caution">
    <text evidence="10">The sequence shown here is derived from an EMBL/GenBank/DDBJ whole genome shotgun (WGS) entry which is preliminary data.</text>
</comment>
<dbReference type="Gene3D" id="3.90.1170.20">
    <property type="entry name" value="Quinolinate phosphoribosyl transferase, N-terminal domain"/>
    <property type="match status" value="1"/>
</dbReference>
<dbReference type="Pfam" id="PF20408">
    <property type="entry name" value="Abhydrolase_11"/>
    <property type="match status" value="1"/>
</dbReference>
<evidence type="ECO:0000256" key="2">
    <source>
        <dbReference type="ARBA" id="ARBA00009400"/>
    </source>
</evidence>
<dbReference type="GO" id="GO:0009435">
    <property type="term" value="P:NAD+ biosynthetic process"/>
    <property type="evidence" value="ECO:0007669"/>
    <property type="project" value="UniProtKB-UniPathway"/>
</dbReference>
<evidence type="ECO:0000256" key="1">
    <source>
        <dbReference type="ARBA" id="ARBA00004893"/>
    </source>
</evidence>
<dbReference type="InterPro" id="IPR002638">
    <property type="entry name" value="Quinolinate_PRibosylTrfase_C"/>
</dbReference>
<dbReference type="Gene3D" id="3.40.50.1820">
    <property type="entry name" value="alpha/beta hydrolase"/>
    <property type="match status" value="1"/>
</dbReference>
<sequence length="328" mass="37227">YLSGIEEIEILFHILGVDVTLKKEDGDQIQSGDIIVELRGKTKDILLGERVGLNLMSHMSAITSTTRKFVNIIEKSGKIVKIACTRKTLPGLRLFEKKAVDFGKGDTHRFNLDDMVLLKSTHLKFYNGNVAELLKNVKSNVSFTKKIEIEVEKVGDVLIAVQNGADIIMLDNMNPNRVQDAINLLKKHNLRENVTIEVSGNITQDNIIDFLINEKNIEKIIICGYSYGAAIGCSVVNFSEKIIGYCAISFPWDFMGSKYKELSQTKKPKLFIQGNRDTIALYENFENHYNFYFEPKKYKIINGADHFYSGFEEKIAQEVSEFYNSITI</sequence>
<dbReference type="PANTHER" id="PTHR32179:SF3">
    <property type="entry name" value="NICOTINATE-NUCLEOTIDE PYROPHOSPHORYLASE [CARBOXYLATING]"/>
    <property type="match status" value="1"/>
</dbReference>
<dbReference type="Gene3D" id="3.20.20.70">
    <property type="entry name" value="Aldolase class I"/>
    <property type="match status" value="1"/>
</dbReference>
<dbReference type="InterPro" id="IPR013785">
    <property type="entry name" value="Aldolase_TIM"/>
</dbReference>
<dbReference type="InterPro" id="IPR027277">
    <property type="entry name" value="NadC/ModD"/>
</dbReference>